<feature type="region of interest" description="Disordered" evidence="4">
    <location>
        <begin position="1"/>
        <end position="20"/>
    </location>
</feature>
<evidence type="ECO:0000256" key="3">
    <source>
        <dbReference type="ARBA" id="ARBA00023163"/>
    </source>
</evidence>
<dbReference type="CDD" id="cd01392">
    <property type="entry name" value="HTH_LacI"/>
    <property type="match status" value="1"/>
</dbReference>
<evidence type="ECO:0000259" key="5">
    <source>
        <dbReference type="PROSITE" id="PS50932"/>
    </source>
</evidence>
<protein>
    <submittedName>
        <fullName evidence="6">LacI family transcriptional regulator</fullName>
    </submittedName>
</protein>
<dbReference type="AlphaFoldDB" id="A0A7R7DKE8"/>
<dbReference type="Proteomes" id="UP000611640">
    <property type="component" value="Chromosome"/>
</dbReference>
<organism evidence="6 7">
    <name type="scientific">Actinocatenispora thailandica</name>
    <dbReference type="NCBI Taxonomy" id="227318"/>
    <lineage>
        <taxon>Bacteria</taxon>
        <taxon>Bacillati</taxon>
        <taxon>Actinomycetota</taxon>
        <taxon>Actinomycetes</taxon>
        <taxon>Micromonosporales</taxon>
        <taxon>Micromonosporaceae</taxon>
        <taxon>Actinocatenispora</taxon>
    </lineage>
</organism>
<evidence type="ECO:0000256" key="4">
    <source>
        <dbReference type="SAM" id="MobiDB-lite"/>
    </source>
</evidence>
<dbReference type="InterPro" id="IPR010982">
    <property type="entry name" value="Lambda_DNA-bd_dom_sf"/>
</dbReference>
<dbReference type="CDD" id="cd06267">
    <property type="entry name" value="PBP1_LacI_sugar_binding-like"/>
    <property type="match status" value="1"/>
</dbReference>
<gene>
    <name evidence="6" type="ORF">Athai_07090</name>
</gene>
<keyword evidence="3" id="KW-0804">Transcription</keyword>
<evidence type="ECO:0000256" key="1">
    <source>
        <dbReference type="ARBA" id="ARBA00023015"/>
    </source>
</evidence>
<dbReference type="GO" id="GO:0000976">
    <property type="term" value="F:transcription cis-regulatory region binding"/>
    <property type="evidence" value="ECO:0007669"/>
    <property type="project" value="TreeGrafter"/>
</dbReference>
<keyword evidence="1" id="KW-0805">Transcription regulation</keyword>
<dbReference type="Pfam" id="PF00356">
    <property type="entry name" value="LacI"/>
    <property type="match status" value="1"/>
</dbReference>
<dbReference type="EMBL" id="AP023355">
    <property type="protein sequence ID" value="BCJ33206.1"/>
    <property type="molecule type" value="Genomic_DNA"/>
</dbReference>
<dbReference type="PROSITE" id="PS50932">
    <property type="entry name" value="HTH_LACI_2"/>
    <property type="match status" value="1"/>
</dbReference>
<name>A0A7R7DKE8_9ACTN</name>
<dbReference type="SMART" id="SM00354">
    <property type="entry name" value="HTH_LACI"/>
    <property type="match status" value="1"/>
</dbReference>
<dbReference type="PRINTS" id="PR00036">
    <property type="entry name" value="HTHLACI"/>
</dbReference>
<evidence type="ECO:0000313" key="6">
    <source>
        <dbReference type="EMBL" id="BCJ33206.1"/>
    </source>
</evidence>
<dbReference type="InterPro" id="IPR046335">
    <property type="entry name" value="LacI/GalR-like_sensor"/>
</dbReference>
<dbReference type="PANTHER" id="PTHR30146:SF153">
    <property type="entry name" value="LACTOSE OPERON REPRESSOR"/>
    <property type="match status" value="1"/>
</dbReference>
<dbReference type="InterPro" id="IPR000843">
    <property type="entry name" value="HTH_LacI"/>
</dbReference>
<dbReference type="RefSeq" id="WP_203960136.1">
    <property type="nucleotide sequence ID" value="NZ_AP023355.1"/>
</dbReference>
<keyword evidence="2" id="KW-0238">DNA-binding</keyword>
<dbReference type="GO" id="GO:0003700">
    <property type="term" value="F:DNA-binding transcription factor activity"/>
    <property type="evidence" value="ECO:0007669"/>
    <property type="project" value="TreeGrafter"/>
</dbReference>
<dbReference type="Gene3D" id="3.40.50.2300">
    <property type="match status" value="2"/>
</dbReference>
<dbReference type="KEGG" id="atl:Athai_07090"/>
<keyword evidence="7" id="KW-1185">Reference proteome</keyword>
<dbReference type="SUPFAM" id="SSF47413">
    <property type="entry name" value="lambda repressor-like DNA-binding domains"/>
    <property type="match status" value="1"/>
</dbReference>
<feature type="compositionally biased region" description="Low complexity" evidence="4">
    <location>
        <begin position="1"/>
        <end position="11"/>
    </location>
</feature>
<dbReference type="InterPro" id="IPR028082">
    <property type="entry name" value="Peripla_BP_I"/>
</dbReference>
<dbReference type="PANTHER" id="PTHR30146">
    <property type="entry name" value="LACI-RELATED TRANSCRIPTIONAL REPRESSOR"/>
    <property type="match status" value="1"/>
</dbReference>
<accession>A0A7R7DKE8</accession>
<dbReference type="Pfam" id="PF13377">
    <property type="entry name" value="Peripla_BP_3"/>
    <property type="match status" value="1"/>
</dbReference>
<feature type="domain" description="HTH lacI-type" evidence="5">
    <location>
        <begin position="21"/>
        <end position="75"/>
    </location>
</feature>
<dbReference type="SUPFAM" id="SSF53822">
    <property type="entry name" value="Periplasmic binding protein-like I"/>
    <property type="match status" value="1"/>
</dbReference>
<evidence type="ECO:0000313" key="7">
    <source>
        <dbReference type="Proteomes" id="UP000611640"/>
    </source>
</evidence>
<dbReference type="Gene3D" id="1.10.260.40">
    <property type="entry name" value="lambda repressor-like DNA-binding domains"/>
    <property type="match status" value="1"/>
</dbReference>
<reference evidence="6 7" key="1">
    <citation type="submission" date="2020-08" db="EMBL/GenBank/DDBJ databases">
        <title>Whole genome shotgun sequence of Actinocatenispora thailandica NBRC 105041.</title>
        <authorList>
            <person name="Komaki H."/>
            <person name="Tamura T."/>
        </authorList>
    </citation>
    <scope>NUCLEOTIDE SEQUENCE [LARGE SCALE GENOMIC DNA]</scope>
    <source>
        <strain evidence="6 7">NBRC 105041</strain>
    </source>
</reference>
<proteinExistence type="predicted"/>
<evidence type="ECO:0000256" key="2">
    <source>
        <dbReference type="ARBA" id="ARBA00023125"/>
    </source>
</evidence>
<sequence>MNRRGSTGNGTTRRRARSGPITIEDVAAKAGVSAATVSRTLNGNYPVATATRSKVERAVRELGYVVNAHARALAGNTTRTVGIVVNDVIDPFFAYIARGVEREATGRGRLCLIAATQGDSRRELALVDLLHEQRADAVVLVGGAYDDPTFTKQMTKRAEALAAAGSVLVLCGRPSLGPDVPTVQVSYDNEGGAAAITDYLIGAGHRRILYLGGPTALSTTAARLAGHRRALAARGIPVEEDLIQTGEFGRRFGYHRLRELLAAGIDATAVFAANDMVAAGALEALTEAGLRVPADLSLVGYDDLPVAAEVAPGLTTVHVPLEEMGREAIRLALAEEDSDTNAAPGSSIMVGTHIVTRASVGPPAAGRPLRRQS</sequence>